<dbReference type="Pfam" id="PF06028">
    <property type="entry name" value="DUF915"/>
    <property type="match status" value="1"/>
</dbReference>
<dbReference type="InterPro" id="IPR010315">
    <property type="entry name" value="DUF915_hydro-like"/>
</dbReference>
<name>A0ABW1UD53_9LACO</name>
<sequence>MASKLHALPIVLGAGWFGFRWASRRGTPAEPLARRRLDWPYAVTPTLFVPGWGGNAWTYNGLLRWLARQGLGHKIMTVRVDRRGGLHFSGHWENTASNPLIQVLFDHTFTADYQQQITWITAILRALKSRYQVTTYNLVAHSWGGSAAVSSLVLHGSAADMPRLNRMVLLGAPVDEHDRTQPVDAAFERLRAAQGQLGNLGPGTIHNVYGTLSGRLTDGSVPVYQITALRSVVAGSPLTYQEHHVPGVGHGRLHASPTMWRLIARLLWATDQLAAK</sequence>
<evidence type="ECO:0000313" key="1">
    <source>
        <dbReference type="EMBL" id="MFC6290530.1"/>
    </source>
</evidence>
<organism evidence="1 2">
    <name type="scientific">Levilactobacillus angrenensis</name>
    <dbReference type="NCBI Taxonomy" id="2486020"/>
    <lineage>
        <taxon>Bacteria</taxon>
        <taxon>Bacillati</taxon>
        <taxon>Bacillota</taxon>
        <taxon>Bacilli</taxon>
        <taxon>Lactobacillales</taxon>
        <taxon>Lactobacillaceae</taxon>
        <taxon>Levilactobacillus</taxon>
    </lineage>
</organism>
<dbReference type="RefSeq" id="WP_125576178.1">
    <property type="nucleotide sequence ID" value="NZ_JBHSSO010000068.1"/>
</dbReference>
<accession>A0ABW1UD53</accession>
<dbReference type="InterPro" id="IPR029058">
    <property type="entry name" value="AB_hydrolase_fold"/>
</dbReference>
<dbReference type="GO" id="GO:0016787">
    <property type="term" value="F:hydrolase activity"/>
    <property type="evidence" value="ECO:0007669"/>
    <property type="project" value="UniProtKB-KW"/>
</dbReference>
<dbReference type="SUPFAM" id="SSF53474">
    <property type="entry name" value="alpha/beta-Hydrolases"/>
    <property type="match status" value="1"/>
</dbReference>
<dbReference type="EMBL" id="JBHSSO010000068">
    <property type="protein sequence ID" value="MFC6290530.1"/>
    <property type="molecule type" value="Genomic_DNA"/>
</dbReference>
<evidence type="ECO:0000313" key="2">
    <source>
        <dbReference type="Proteomes" id="UP001596258"/>
    </source>
</evidence>
<keyword evidence="1" id="KW-0378">Hydrolase</keyword>
<dbReference type="Proteomes" id="UP001596258">
    <property type="component" value="Unassembled WGS sequence"/>
</dbReference>
<proteinExistence type="predicted"/>
<protein>
    <submittedName>
        <fullName evidence="1">Alpha/beta hydrolase</fullName>
    </submittedName>
</protein>
<gene>
    <name evidence="1" type="ORF">ACFP1M_10140</name>
</gene>
<reference evidence="2" key="1">
    <citation type="journal article" date="2019" name="Int. J. Syst. Evol. Microbiol.">
        <title>The Global Catalogue of Microorganisms (GCM) 10K type strain sequencing project: providing services to taxonomists for standard genome sequencing and annotation.</title>
        <authorList>
            <consortium name="The Broad Institute Genomics Platform"/>
            <consortium name="The Broad Institute Genome Sequencing Center for Infectious Disease"/>
            <person name="Wu L."/>
            <person name="Ma J."/>
        </authorList>
    </citation>
    <scope>NUCLEOTIDE SEQUENCE [LARGE SCALE GENOMIC DNA]</scope>
    <source>
        <strain evidence="2">CCM 8893</strain>
    </source>
</reference>
<dbReference type="Gene3D" id="3.40.50.1820">
    <property type="entry name" value="alpha/beta hydrolase"/>
    <property type="match status" value="1"/>
</dbReference>
<comment type="caution">
    <text evidence="1">The sequence shown here is derived from an EMBL/GenBank/DDBJ whole genome shotgun (WGS) entry which is preliminary data.</text>
</comment>
<keyword evidence="2" id="KW-1185">Reference proteome</keyword>